<comment type="caution">
    <text evidence="2">The sequence shown here is derived from an EMBL/GenBank/DDBJ whole genome shotgun (WGS) entry which is preliminary data.</text>
</comment>
<dbReference type="InterPro" id="IPR011043">
    <property type="entry name" value="Gal_Oxase/kelch_b-propeller"/>
</dbReference>
<dbReference type="CDD" id="cd22157">
    <property type="entry name" value="F-box_AtFBW1-like"/>
    <property type="match status" value="1"/>
</dbReference>
<dbReference type="AlphaFoldDB" id="A0AAP0S5U5"/>
<feature type="domain" description="F-box" evidence="1">
    <location>
        <begin position="1"/>
        <end position="45"/>
    </location>
</feature>
<evidence type="ECO:0000313" key="3">
    <source>
        <dbReference type="Proteomes" id="UP001415857"/>
    </source>
</evidence>
<accession>A0AAP0S5U5</accession>
<dbReference type="PROSITE" id="PS50181">
    <property type="entry name" value="FBOX"/>
    <property type="match status" value="1"/>
</dbReference>
<gene>
    <name evidence="2" type="ORF">L1049_016202</name>
</gene>
<proteinExistence type="predicted"/>
<dbReference type="Pfam" id="PF07734">
    <property type="entry name" value="FBA_1"/>
    <property type="match status" value="1"/>
</dbReference>
<organism evidence="2 3">
    <name type="scientific">Liquidambar formosana</name>
    <name type="common">Formosan gum</name>
    <dbReference type="NCBI Taxonomy" id="63359"/>
    <lineage>
        <taxon>Eukaryota</taxon>
        <taxon>Viridiplantae</taxon>
        <taxon>Streptophyta</taxon>
        <taxon>Embryophyta</taxon>
        <taxon>Tracheophyta</taxon>
        <taxon>Spermatophyta</taxon>
        <taxon>Magnoliopsida</taxon>
        <taxon>eudicotyledons</taxon>
        <taxon>Gunneridae</taxon>
        <taxon>Pentapetalae</taxon>
        <taxon>Saxifragales</taxon>
        <taxon>Altingiaceae</taxon>
        <taxon>Liquidambar</taxon>
    </lineage>
</organism>
<reference evidence="2 3" key="1">
    <citation type="journal article" date="2024" name="Plant J.">
        <title>Genome sequences and population genomics reveal climatic adaptation and genomic divergence between two closely related sweetgum species.</title>
        <authorList>
            <person name="Xu W.Q."/>
            <person name="Ren C.Q."/>
            <person name="Zhang X.Y."/>
            <person name="Comes H.P."/>
            <person name="Liu X.H."/>
            <person name="Li Y.G."/>
            <person name="Kettle C.J."/>
            <person name="Jalonen R."/>
            <person name="Gaisberger H."/>
            <person name="Ma Y.Z."/>
            <person name="Qiu Y.X."/>
        </authorList>
    </citation>
    <scope>NUCLEOTIDE SEQUENCE [LARGE SCALE GENOMIC DNA]</scope>
    <source>
        <strain evidence="2">Hangzhou</strain>
    </source>
</reference>
<evidence type="ECO:0000313" key="2">
    <source>
        <dbReference type="EMBL" id="KAK9287762.1"/>
    </source>
</evidence>
<dbReference type="SUPFAM" id="SSF81383">
    <property type="entry name" value="F-box domain"/>
    <property type="match status" value="1"/>
</dbReference>
<protein>
    <recommendedName>
        <fullName evidence="1">F-box domain-containing protein</fullName>
    </recommendedName>
</protein>
<dbReference type="SMART" id="SM00256">
    <property type="entry name" value="FBOX"/>
    <property type="match status" value="1"/>
</dbReference>
<sequence>MPVLPSEIIVDILARLPVKSLLRFKCACQSWRCSIADPYFVQKHLDRATKDANTHRHRLLLSTSPLQSVDFEVADEDEYEPVKLDFPLKMPQRKAEIVGSCNGLICLVVDSDSIILWNPSTRDAKELPKPYAITGGCQLNYGFGYDSCMGDYKVVRVARPATSSDFASTMVEIFSLKTSSWRRIQDVDPRIVLFGPGSPLNGVLHWFGEREIGQDLSSVIISFDLAAEKFQEVVQVPDPDVVTLSIRDFRVLGEYLSISCSDFEDYAEIWVMKEYGVKASWTRLVTLKSDTEPICEEWMAALWYSKNDEILIDMDGIILAMYNPKENTCRILLVDDDCGWLESFVYVESLVSPNVNDGTN</sequence>
<dbReference type="InterPro" id="IPR036047">
    <property type="entry name" value="F-box-like_dom_sf"/>
</dbReference>
<evidence type="ECO:0000259" key="1">
    <source>
        <dbReference type="PROSITE" id="PS50181"/>
    </source>
</evidence>
<dbReference type="PANTHER" id="PTHR31672">
    <property type="entry name" value="BNACNNG10540D PROTEIN"/>
    <property type="match status" value="1"/>
</dbReference>
<dbReference type="InterPro" id="IPR017451">
    <property type="entry name" value="F-box-assoc_interact_dom"/>
</dbReference>
<keyword evidence="3" id="KW-1185">Reference proteome</keyword>
<name>A0AAP0S5U5_LIQFO</name>
<dbReference type="PANTHER" id="PTHR31672:SF13">
    <property type="entry name" value="F-BOX PROTEIN CPR30-LIKE"/>
    <property type="match status" value="1"/>
</dbReference>
<dbReference type="InterPro" id="IPR006527">
    <property type="entry name" value="F-box-assoc_dom_typ1"/>
</dbReference>
<dbReference type="SUPFAM" id="SSF50965">
    <property type="entry name" value="Galactose oxidase, central domain"/>
    <property type="match status" value="1"/>
</dbReference>
<dbReference type="InterPro" id="IPR050796">
    <property type="entry name" value="SCF_F-box_component"/>
</dbReference>
<dbReference type="Gene3D" id="1.20.1280.50">
    <property type="match status" value="1"/>
</dbReference>
<dbReference type="NCBIfam" id="TIGR01640">
    <property type="entry name" value="F_box_assoc_1"/>
    <property type="match status" value="1"/>
</dbReference>
<dbReference type="Pfam" id="PF00646">
    <property type="entry name" value="F-box"/>
    <property type="match status" value="1"/>
</dbReference>
<dbReference type="InterPro" id="IPR001810">
    <property type="entry name" value="F-box_dom"/>
</dbReference>
<dbReference type="EMBL" id="JBBPBK010000003">
    <property type="protein sequence ID" value="KAK9287762.1"/>
    <property type="molecule type" value="Genomic_DNA"/>
</dbReference>
<dbReference type="Proteomes" id="UP001415857">
    <property type="component" value="Unassembled WGS sequence"/>
</dbReference>